<name>A0ABN7V2A9_GIGMA</name>
<gene>
    <name evidence="1" type="ORF">GMARGA_LOCUS13537</name>
</gene>
<accession>A0ABN7V2A9</accession>
<dbReference type="Proteomes" id="UP000789901">
    <property type="component" value="Unassembled WGS sequence"/>
</dbReference>
<evidence type="ECO:0000313" key="1">
    <source>
        <dbReference type="EMBL" id="CAG8721207.1"/>
    </source>
</evidence>
<organism evidence="1 2">
    <name type="scientific">Gigaspora margarita</name>
    <dbReference type="NCBI Taxonomy" id="4874"/>
    <lineage>
        <taxon>Eukaryota</taxon>
        <taxon>Fungi</taxon>
        <taxon>Fungi incertae sedis</taxon>
        <taxon>Mucoromycota</taxon>
        <taxon>Glomeromycotina</taxon>
        <taxon>Glomeromycetes</taxon>
        <taxon>Diversisporales</taxon>
        <taxon>Gigasporaceae</taxon>
        <taxon>Gigaspora</taxon>
    </lineage>
</organism>
<proteinExistence type="predicted"/>
<keyword evidence="2" id="KW-1185">Reference proteome</keyword>
<dbReference type="EMBL" id="CAJVQB010008616">
    <property type="protein sequence ID" value="CAG8721207.1"/>
    <property type="molecule type" value="Genomic_DNA"/>
</dbReference>
<feature type="non-terminal residue" evidence="1">
    <location>
        <position position="201"/>
    </location>
</feature>
<reference evidence="1 2" key="1">
    <citation type="submission" date="2021-06" db="EMBL/GenBank/DDBJ databases">
        <authorList>
            <person name="Kallberg Y."/>
            <person name="Tangrot J."/>
            <person name="Rosling A."/>
        </authorList>
    </citation>
    <scope>NUCLEOTIDE SEQUENCE [LARGE SCALE GENOMIC DNA]</scope>
    <source>
        <strain evidence="1 2">120-4 pot B 10/14</strain>
    </source>
</reference>
<sequence>MINENIINIFQREINIIDQNVESKSNLIDEKIYSESISPYLQNRSPYRLNLLKEAPDIDTFNQIINEFSTVLSVCNDIQLKSFIKLTRLQDVKLFYESQIEEIKQIETKLVVRNYYSEKEKHYVKEMQGYSFEVNKEAINDYFQYRYSYRYNLLVKGEFDSVVFQKINNMYNTIISDLEPDVLKQFINYLKLQDLFILTKN</sequence>
<evidence type="ECO:0000313" key="2">
    <source>
        <dbReference type="Proteomes" id="UP000789901"/>
    </source>
</evidence>
<comment type="caution">
    <text evidence="1">The sequence shown here is derived from an EMBL/GenBank/DDBJ whole genome shotgun (WGS) entry which is preliminary data.</text>
</comment>
<protein>
    <submittedName>
        <fullName evidence="1">44528_t:CDS:1</fullName>
    </submittedName>
</protein>